<accession>A0A0D0F0Y0</accession>
<comment type="caution">
    <text evidence="10">The sequence shown here is derived from an EMBL/GenBank/DDBJ whole genome shotgun (WGS) entry which is preliminary data.</text>
</comment>
<feature type="transmembrane region" description="Helical" evidence="9">
    <location>
        <begin position="213"/>
        <end position="234"/>
    </location>
</feature>
<keyword evidence="11" id="KW-1185">Reference proteome</keyword>
<dbReference type="STRING" id="1503925.TH53_21610"/>
<keyword evidence="6" id="KW-0769">Symport</keyword>
<reference evidence="10 11" key="1">
    <citation type="submission" date="2015-01" db="EMBL/GenBank/DDBJ databases">
        <title>Draft genome sequence of Pedobacter sp. NL19 isolated from sludge of an effluent treatment pond in an abandoned uranium mine.</title>
        <authorList>
            <person name="Santos T."/>
            <person name="Caetano T."/>
            <person name="Covas C."/>
            <person name="Cruz A."/>
            <person name="Mendo S."/>
        </authorList>
    </citation>
    <scope>NUCLEOTIDE SEQUENCE [LARGE SCALE GENOMIC DNA]</scope>
    <source>
        <strain evidence="10 11">NL19</strain>
    </source>
</reference>
<dbReference type="GO" id="GO:0016020">
    <property type="term" value="C:membrane"/>
    <property type="evidence" value="ECO:0007669"/>
    <property type="project" value="InterPro"/>
</dbReference>
<feature type="transmembrane region" description="Helical" evidence="9">
    <location>
        <begin position="322"/>
        <end position="342"/>
    </location>
</feature>
<name>A0A0D0F0Y0_9SPHI</name>
<feature type="transmembrane region" description="Helical" evidence="9">
    <location>
        <begin position="173"/>
        <end position="193"/>
    </location>
</feature>
<dbReference type="GO" id="GO:0015153">
    <property type="term" value="F:rhamnose transmembrane transporter activity"/>
    <property type="evidence" value="ECO:0007669"/>
    <property type="project" value="InterPro"/>
</dbReference>
<evidence type="ECO:0000256" key="1">
    <source>
        <dbReference type="ARBA" id="ARBA00022448"/>
    </source>
</evidence>
<feature type="transmembrane region" description="Helical" evidence="9">
    <location>
        <begin position="68"/>
        <end position="92"/>
    </location>
</feature>
<dbReference type="Pfam" id="PF06379">
    <property type="entry name" value="RhaT"/>
    <property type="match status" value="1"/>
</dbReference>
<feature type="transmembrane region" description="Helical" evidence="9">
    <location>
        <begin position="35"/>
        <end position="56"/>
    </location>
</feature>
<dbReference type="RefSeq" id="WP_041885475.1">
    <property type="nucleotide sequence ID" value="NZ_CP157278.1"/>
</dbReference>
<dbReference type="GO" id="GO:0015293">
    <property type="term" value="F:symporter activity"/>
    <property type="evidence" value="ECO:0007669"/>
    <property type="project" value="UniProtKB-KW"/>
</dbReference>
<dbReference type="Proteomes" id="UP000032049">
    <property type="component" value="Unassembled WGS sequence"/>
</dbReference>
<evidence type="ECO:0000256" key="7">
    <source>
        <dbReference type="ARBA" id="ARBA00022989"/>
    </source>
</evidence>
<feature type="transmembrane region" description="Helical" evidence="9">
    <location>
        <begin position="291"/>
        <end position="310"/>
    </location>
</feature>
<keyword evidence="8 9" id="KW-0472">Membrane</keyword>
<feature type="transmembrane region" description="Helical" evidence="9">
    <location>
        <begin position="99"/>
        <end position="119"/>
    </location>
</feature>
<feature type="transmembrane region" description="Helical" evidence="9">
    <location>
        <begin position="6"/>
        <end position="23"/>
    </location>
</feature>
<keyword evidence="1" id="KW-0813">Transport</keyword>
<evidence type="ECO:0000256" key="8">
    <source>
        <dbReference type="ARBA" id="ARBA00023136"/>
    </source>
</evidence>
<gene>
    <name evidence="10" type="ORF">TH53_21610</name>
</gene>
<evidence type="ECO:0000256" key="3">
    <source>
        <dbReference type="ARBA" id="ARBA00022519"/>
    </source>
</evidence>
<evidence type="ECO:0000256" key="4">
    <source>
        <dbReference type="ARBA" id="ARBA00022597"/>
    </source>
</evidence>
<evidence type="ECO:0000256" key="6">
    <source>
        <dbReference type="ARBA" id="ARBA00022847"/>
    </source>
</evidence>
<feature type="transmembrane region" description="Helical" evidence="9">
    <location>
        <begin position="255"/>
        <end position="279"/>
    </location>
</feature>
<protein>
    <submittedName>
        <fullName evidence="10">Rhamnose:proton symporter</fullName>
    </submittedName>
</protein>
<keyword evidence="2" id="KW-1003">Cell membrane</keyword>
<evidence type="ECO:0000256" key="2">
    <source>
        <dbReference type="ARBA" id="ARBA00022475"/>
    </source>
</evidence>
<sequence length="345" mass="38041">MSLAIGISFHAIGALCAALCYTPQKKTKEWSWQTFWLIQAGCCWLIFPIIGAWITIPHLLVVLHKAPAVLIWKIFALGAVYGIGGTAFGMAIRYIGFSLTYAIAIGISCVFGTLLPPIIHGTLVGLWSHKGSEWIICGIVLGVAGIALCGLAGRFKELNLPEKKINDFSLATGLPLCLLAGILSSVYGIAIDVGQPIADIAASYGAKGFQTNVIYLFTNSGAFLTTFIYCMFLHKQNRTHVEFSRLKLDQRPAKLFQNYLMAILTGLLWYAQFFFYGLAHVRMGNYKFTSWAIHMIMLVLFSCITGLLLREWRNCGIISLRFLVLALFSLIVAVISLTYGNYLAT</sequence>
<keyword evidence="3" id="KW-0997">Cell inner membrane</keyword>
<keyword evidence="5 9" id="KW-0812">Transmembrane</keyword>
<proteinExistence type="predicted"/>
<organism evidence="10 11">
    <name type="scientific">Pedobacter lusitanus</name>
    <dbReference type="NCBI Taxonomy" id="1503925"/>
    <lineage>
        <taxon>Bacteria</taxon>
        <taxon>Pseudomonadati</taxon>
        <taxon>Bacteroidota</taxon>
        <taxon>Sphingobacteriia</taxon>
        <taxon>Sphingobacteriales</taxon>
        <taxon>Sphingobacteriaceae</taxon>
        <taxon>Pedobacter</taxon>
    </lineage>
</organism>
<evidence type="ECO:0000256" key="5">
    <source>
        <dbReference type="ARBA" id="ARBA00022692"/>
    </source>
</evidence>
<dbReference type="OrthoDB" id="9790043at2"/>
<keyword evidence="4" id="KW-0762">Sugar transport</keyword>
<keyword evidence="7 9" id="KW-1133">Transmembrane helix</keyword>
<dbReference type="EMBL" id="JXRA01000108">
    <property type="protein sequence ID" value="KIO75293.1"/>
    <property type="molecule type" value="Genomic_DNA"/>
</dbReference>
<evidence type="ECO:0000313" key="10">
    <source>
        <dbReference type="EMBL" id="KIO75293.1"/>
    </source>
</evidence>
<evidence type="ECO:0000313" key="11">
    <source>
        <dbReference type="Proteomes" id="UP000032049"/>
    </source>
</evidence>
<evidence type="ECO:0000256" key="9">
    <source>
        <dbReference type="SAM" id="Phobius"/>
    </source>
</evidence>
<dbReference type="AlphaFoldDB" id="A0A0D0F0Y0"/>
<dbReference type="InterPro" id="IPR004673">
    <property type="entry name" value="L-rhamnose-proton_sym_RhaT"/>
</dbReference>
<feature type="transmembrane region" description="Helical" evidence="9">
    <location>
        <begin position="131"/>
        <end position="152"/>
    </location>
</feature>